<dbReference type="AlphaFoldDB" id="A0A226WX51"/>
<comment type="caution">
    <text evidence="1">The sequence shown here is derived from an EMBL/GenBank/DDBJ whole genome shotgun (WGS) entry which is preliminary data.</text>
</comment>
<organism evidence="1 2">
    <name type="scientific">Caballeronia sordidicola</name>
    <name type="common">Burkholderia sordidicola</name>
    <dbReference type="NCBI Taxonomy" id="196367"/>
    <lineage>
        <taxon>Bacteria</taxon>
        <taxon>Pseudomonadati</taxon>
        <taxon>Pseudomonadota</taxon>
        <taxon>Betaproteobacteria</taxon>
        <taxon>Burkholderiales</taxon>
        <taxon>Burkholderiaceae</taxon>
        <taxon>Caballeronia</taxon>
    </lineage>
</organism>
<protein>
    <submittedName>
        <fullName evidence="1">Uncharacterized protein</fullName>
    </submittedName>
</protein>
<accession>A0A226WX51</accession>
<dbReference type="EMBL" id="MTHB01000181">
    <property type="protein sequence ID" value="OXC75370.1"/>
    <property type="molecule type" value="Genomic_DNA"/>
</dbReference>
<reference evidence="2" key="1">
    <citation type="submission" date="2017-01" db="EMBL/GenBank/DDBJ databases">
        <title>Genome Analysis of Deinococcus marmoris KOPRI26562.</title>
        <authorList>
            <person name="Kim J.H."/>
            <person name="Oh H.-M."/>
        </authorList>
    </citation>
    <scope>NUCLEOTIDE SEQUENCE [LARGE SCALE GENOMIC DNA]</scope>
    <source>
        <strain evidence="2">PAMC 26633</strain>
    </source>
</reference>
<evidence type="ECO:0000313" key="1">
    <source>
        <dbReference type="EMBL" id="OXC75370.1"/>
    </source>
</evidence>
<name>A0A226WX51_CABSO</name>
<sequence length="57" mass="5891">MTATCSQQTWPAAKAARRVNLATNIRVGEAACLAVTRSVATTAHETPAAPSPADQLL</sequence>
<evidence type="ECO:0000313" key="2">
    <source>
        <dbReference type="Proteomes" id="UP000214720"/>
    </source>
</evidence>
<dbReference type="Proteomes" id="UP000214720">
    <property type="component" value="Unassembled WGS sequence"/>
</dbReference>
<gene>
    <name evidence="1" type="ORF">BSU04_27145</name>
</gene>
<proteinExistence type="predicted"/>